<feature type="region of interest" description="Disordered" evidence="1">
    <location>
        <begin position="1"/>
        <end position="20"/>
    </location>
</feature>
<evidence type="ECO:0000313" key="2">
    <source>
        <dbReference type="EMBL" id="KAF2402188.1"/>
    </source>
</evidence>
<dbReference type="Proteomes" id="UP000799640">
    <property type="component" value="Unassembled WGS sequence"/>
</dbReference>
<dbReference type="AlphaFoldDB" id="A0A6G1I1L4"/>
<accession>A0A6G1I1L4</accession>
<gene>
    <name evidence="2" type="ORF">EJ06DRAFT_573800</name>
</gene>
<evidence type="ECO:0000313" key="3">
    <source>
        <dbReference type="Proteomes" id="UP000799640"/>
    </source>
</evidence>
<keyword evidence="3" id="KW-1185">Reference proteome</keyword>
<dbReference type="EMBL" id="ML996691">
    <property type="protein sequence ID" value="KAF2402188.1"/>
    <property type="molecule type" value="Genomic_DNA"/>
</dbReference>
<name>A0A6G1I1L4_9PEZI</name>
<evidence type="ECO:0000256" key="1">
    <source>
        <dbReference type="SAM" id="MobiDB-lite"/>
    </source>
</evidence>
<protein>
    <submittedName>
        <fullName evidence="2">Uncharacterized protein</fullName>
    </submittedName>
</protein>
<reference evidence="2" key="1">
    <citation type="journal article" date="2020" name="Stud. Mycol.">
        <title>101 Dothideomycetes genomes: a test case for predicting lifestyles and emergence of pathogens.</title>
        <authorList>
            <person name="Haridas S."/>
            <person name="Albert R."/>
            <person name="Binder M."/>
            <person name="Bloem J."/>
            <person name="Labutti K."/>
            <person name="Salamov A."/>
            <person name="Andreopoulos B."/>
            <person name="Baker S."/>
            <person name="Barry K."/>
            <person name="Bills G."/>
            <person name="Bluhm B."/>
            <person name="Cannon C."/>
            <person name="Castanera R."/>
            <person name="Culley D."/>
            <person name="Daum C."/>
            <person name="Ezra D."/>
            <person name="Gonzalez J."/>
            <person name="Henrissat B."/>
            <person name="Kuo A."/>
            <person name="Liang C."/>
            <person name="Lipzen A."/>
            <person name="Lutzoni F."/>
            <person name="Magnuson J."/>
            <person name="Mondo S."/>
            <person name="Nolan M."/>
            <person name="Ohm R."/>
            <person name="Pangilinan J."/>
            <person name="Park H.-J."/>
            <person name="Ramirez L."/>
            <person name="Alfaro M."/>
            <person name="Sun H."/>
            <person name="Tritt A."/>
            <person name="Yoshinaga Y."/>
            <person name="Zwiers L.-H."/>
            <person name="Turgeon B."/>
            <person name="Goodwin S."/>
            <person name="Spatafora J."/>
            <person name="Crous P."/>
            <person name="Grigoriev I."/>
        </authorList>
    </citation>
    <scope>NUCLEOTIDE SEQUENCE</scope>
    <source>
        <strain evidence="2">CBS 262.69</strain>
    </source>
</reference>
<proteinExistence type="predicted"/>
<organism evidence="2 3">
    <name type="scientific">Trichodelitschia bisporula</name>
    <dbReference type="NCBI Taxonomy" id="703511"/>
    <lineage>
        <taxon>Eukaryota</taxon>
        <taxon>Fungi</taxon>
        <taxon>Dikarya</taxon>
        <taxon>Ascomycota</taxon>
        <taxon>Pezizomycotina</taxon>
        <taxon>Dothideomycetes</taxon>
        <taxon>Dothideomycetes incertae sedis</taxon>
        <taxon>Phaeotrichales</taxon>
        <taxon>Phaeotrichaceae</taxon>
        <taxon>Trichodelitschia</taxon>
    </lineage>
</organism>
<sequence>MLEYIDSKRRGTNIEPQRNSNIKHFGTLSTDDLLIFVDLVLRAIDDPARPLTTDPPIFRYIYSFHPTDPHAVVPVACRPTRPDLNPDAVMGAWWAAERAREAEGLPRKRAKPTTVWGHFREKVLVEYAAREVLGAKHRGGAVTRGICRGEIPSMAEQKHWKQAVLEEKAILGYDVLSPLMGEKWPVLGTSFKGTQPGLEQGDAGFNGV</sequence>